<evidence type="ECO:0000313" key="3">
    <source>
        <dbReference type="Proteomes" id="UP001500418"/>
    </source>
</evidence>
<dbReference type="InterPro" id="IPR006311">
    <property type="entry name" value="TAT_signal"/>
</dbReference>
<name>A0ABN1RCL1_9ACTN</name>
<protein>
    <recommendedName>
        <fullName evidence="4">Lipoprotein</fullName>
    </recommendedName>
</protein>
<dbReference type="Proteomes" id="UP001500418">
    <property type="component" value="Unassembled WGS sequence"/>
</dbReference>
<proteinExistence type="predicted"/>
<evidence type="ECO:0008006" key="4">
    <source>
        <dbReference type="Google" id="ProtNLM"/>
    </source>
</evidence>
<dbReference type="EMBL" id="BAAAID010000087">
    <property type="protein sequence ID" value="GAA0954904.1"/>
    <property type="molecule type" value="Genomic_DNA"/>
</dbReference>
<keyword evidence="3" id="KW-1185">Reference proteome</keyword>
<accession>A0ABN1RCL1</accession>
<sequence length="176" mass="17073">MTGANPPHLSRTSPTPEGNPMRRIKLGISTAMGTAALAAGALALAPTATAVTPTTATLTADCGTFGSGLASLTATQSGTAATITLSSGAIKAPIDVPAGSVSSTLTLSKKGGGTKTFTGSSNPAIPTGSDVTTGPLKGTVAAGDVLEAKSLKLVIFGLITVNCTATTPQSPGPFTF</sequence>
<organism evidence="2 3">
    <name type="scientific">Streptomyces rhizosphaericus</name>
    <dbReference type="NCBI Taxonomy" id="114699"/>
    <lineage>
        <taxon>Bacteria</taxon>
        <taxon>Bacillati</taxon>
        <taxon>Actinomycetota</taxon>
        <taxon>Actinomycetes</taxon>
        <taxon>Kitasatosporales</taxon>
        <taxon>Streptomycetaceae</taxon>
        <taxon>Streptomyces</taxon>
        <taxon>Streptomyces violaceusniger group</taxon>
    </lineage>
</organism>
<dbReference type="PROSITE" id="PS51318">
    <property type="entry name" value="TAT"/>
    <property type="match status" value="1"/>
</dbReference>
<feature type="region of interest" description="Disordered" evidence="1">
    <location>
        <begin position="1"/>
        <end position="20"/>
    </location>
</feature>
<reference evidence="2 3" key="1">
    <citation type="journal article" date="2019" name="Int. J. Syst. Evol. Microbiol.">
        <title>The Global Catalogue of Microorganisms (GCM) 10K type strain sequencing project: providing services to taxonomists for standard genome sequencing and annotation.</title>
        <authorList>
            <consortium name="The Broad Institute Genomics Platform"/>
            <consortium name="The Broad Institute Genome Sequencing Center for Infectious Disease"/>
            <person name="Wu L."/>
            <person name="Ma J."/>
        </authorList>
    </citation>
    <scope>NUCLEOTIDE SEQUENCE [LARGE SCALE GENOMIC DNA]</scope>
    <source>
        <strain evidence="2 3">JCM 11444</strain>
    </source>
</reference>
<comment type="caution">
    <text evidence="2">The sequence shown here is derived from an EMBL/GenBank/DDBJ whole genome shotgun (WGS) entry which is preliminary data.</text>
</comment>
<gene>
    <name evidence="2" type="ORF">GCM10009575_082840</name>
</gene>
<evidence type="ECO:0000313" key="2">
    <source>
        <dbReference type="EMBL" id="GAA0954904.1"/>
    </source>
</evidence>
<evidence type="ECO:0000256" key="1">
    <source>
        <dbReference type="SAM" id="MobiDB-lite"/>
    </source>
</evidence>